<dbReference type="GO" id="GO:0005507">
    <property type="term" value="F:copper ion binding"/>
    <property type="evidence" value="ECO:0007669"/>
    <property type="project" value="InterPro"/>
</dbReference>
<dbReference type="GO" id="GO:0006801">
    <property type="term" value="P:superoxide metabolic process"/>
    <property type="evidence" value="ECO:0007669"/>
    <property type="project" value="InterPro"/>
</dbReference>
<comment type="caution">
    <text evidence="3">The sequence shown here is derived from an EMBL/GenBank/DDBJ whole genome shotgun (WGS) entry which is preliminary data.</text>
</comment>
<feature type="domain" description="Superoxide dismutase copper/zinc binding" evidence="2">
    <location>
        <begin position="34"/>
        <end position="162"/>
    </location>
</feature>
<dbReference type="SUPFAM" id="SSF49329">
    <property type="entry name" value="Cu,Zn superoxide dismutase-like"/>
    <property type="match status" value="1"/>
</dbReference>
<dbReference type="Proteomes" id="UP000606499">
    <property type="component" value="Unassembled WGS sequence"/>
</dbReference>
<name>A0A923LVQ3_9FIRM</name>
<keyword evidence="4" id="KW-1185">Reference proteome</keyword>
<evidence type="ECO:0000313" key="3">
    <source>
        <dbReference type="EMBL" id="MBC5725538.1"/>
    </source>
</evidence>
<organism evidence="3 4">
    <name type="scientific">Agathobaculum faecis</name>
    <dbReference type="NCBI Taxonomy" id="2763013"/>
    <lineage>
        <taxon>Bacteria</taxon>
        <taxon>Bacillati</taxon>
        <taxon>Bacillota</taxon>
        <taxon>Clostridia</taxon>
        <taxon>Eubacteriales</taxon>
        <taxon>Butyricicoccaceae</taxon>
        <taxon>Agathobaculum</taxon>
    </lineage>
</organism>
<dbReference type="InterPro" id="IPR036423">
    <property type="entry name" value="SOD-like_Cu/Zn_dom_sf"/>
</dbReference>
<evidence type="ECO:0000313" key="4">
    <source>
        <dbReference type="Proteomes" id="UP000606499"/>
    </source>
</evidence>
<sequence>MKQTNSQYFASVIQNRLPDAAAVLQAAPDRRRIEGTVSFYQTPQGVLVTAAVRGLPVTRMACAQPIFALHIHEGSSCTGNAGDPFAGAGTHYNPAGCPHPYHAGDLPPLFADLTGFAWMAVLTDRFRVPDILGRTVIVHSQPDDFTTQPSGNAGAKIACGVITPTRR</sequence>
<evidence type="ECO:0000259" key="2">
    <source>
        <dbReference type="Pfam" id="PF00080"/>
    </source>
</evidence>
<proteinExistence type="inferred from homology"/>
<dbReference type="InterPro" id="IPR024134">
    <property type="entry name" value="SOD_Cu/Zn_/chaperone"/>
</dbReference>
<dbReference type="PANTHER" id="PTHR10003">
    <property type="entry name" value="SUPEROXIDE DISMUTASE CU-ZN -RELATED"/>
    <property type="match status" value="1"/>
</dbReference>
<protein>
    <submittedName>
        <fullName evidence="3">Superoxide dismutase family protein</fullName>
    </submittedName>
</protein>
<dbReference type="InterPro" id="IPR001424">
    <property type="entry name" value="SOD_Cu_Zn_dom"/>
</dbReference>
<reference evidence="3" key="1">
    <citation type="submission" date="2020-08" db="EMBL/GenBank/DDBJ databases">
        <title>Genome public.</title>
        <authorList>
            <person name="Liu C."/>
            <person name="Sun Q."/>
        </authorList>
    </citation>
    <scope>NUCLEOTIDE SEQUENCE</scope>
    <source>
        <strain evidence="3">NSJ-28</strain>
    </source>
</reference>
<dbReference type="RefSeq" id="WP_054327486.1">
    <property type="nucleotide sequence ID" value="NZ_JACOPL010000007.1"/>
</dbReference>
<evidence type="ECO:0000256" key="1">
    <source>
        <dbReference type="ARBA" id="ARBA00010457"/>
    </source>
</evidence>
<dbReference type="EMBL" id="JACOPL010000007">
    <property type="protein sequence ID" value="MBC5725538.1"/>
    <property type="molecule type" value="Genomic_DNA"/>
</dbReference>
<accession>A0A923LVQ3</accession>
<comment type="similarity">
    <text evidence="1">Belongs to the Cu-Zn superoxide dismutase family.</text>
</comment>
<gene>
    <name evidence="3" type="ORF">H8S45_08730</name>
</gene>
<dbReference type="Pfam" id="PF00080">
    <property type="entry name" value="Sod_Cu"/>
    <property type="match status" value="1"/>
</dbReference>
<dbReference type="Gene3D" id="2.60.40.200">
    <property type="entry name" value="Superoxide dismutase, copper/zinc binding domain"/>
    <property type="match status" value="1"/>
</dbReference>
<dbReference type="AlphaFoldDB" id="A0A923LVQ3"/>